<comment type="caution">
    <text evidence="1">The sequence shown here is derived from an EMBL/GenBank/DDBJ whole genome shotgun (WGS) entry which is preliminary data.</text>
</comment>
<dbReference type="SUPFAM" id="SSF48371">
    <property type="entry name" value="ARM repeat"/>
    <property type="match status" value="1"/>
</dbReference>
<gene>
    <name evidence="1" type="ORF">L4923_19640</name>
</gene>
<dbReference type="InterPro" id="IPR016024">
    <property type="entry name" value="ARM-type_fold"/>
</dbReference>
<dbReference type="RefSeq" id="WP_239368217.1">
    <property type="nucleotide sequence ID" value="NZ_JAKREW010000022.1"/>
</dbReference>
<dbReference type="Proteomes" id="UP001201701">
    <property type="component" value="Unassembled WGS sequence"/>
</dbReference>
<protein>
    <submittedName>
        <fullName evidence="1">DNA alkylation repair protein</fullName>
    </submittedName>
</protein>
<evidence type="ECO:0000313" key="1">
    <source>
        <dbReference type="EMBL" id="MCG7507248.1"/>
    </source>
</evidence>
<name>A0ABS9QIK0_9HYPH</name>
<dbReference type="Gene3D" id="1.25.40.290">
    <property type="entry name" value="ARM repeat domains"/>
    <property type="match status" value="1"/>
</dbReference>
<accession>A0ABS9QIK0</accession>
<dbReference type="InterPro" id="IPR014825">
    <property type="entry name" value="DNA_alkylation"/>
</dbReference>
<dbReference type="EMBL" id="JAKREW010000022">
    <property type="protein sequence ID" value="MCG7507248.1"/>
    <property type="molecule type" value="Genomic_DNA"/>
</dbReference>
<keyword evidence="2" id="KW-1185">Reference proteome</keyword>
<evidence type="ECO:0000313" key="2">
    <source>
        <dbReference type="Proteomes" id="UP001201701"/>
    </source>
</evidence>
<dbReference type="Pfam" id="PF08713">
    <property type="entry name" value="DNA_alkylation"/>
    <property type="match status" value="1"/>
</dbReference>
<reference evidence="1 2" key="1">
    <citation type="submission" date="2022-02" db="EMBL/GenBank/DDBJ databases">
        <title>Draft genome sequence of Mezorhizobium retamae strain IRAMC:0171 isolated from Retama raetam nodules.</title>
        <authorList>
            <person name="Bengaied R."/>
            <person name="Sbissi I."/>
            <person name="Huber K."/>
            <person name="Ghodbane F."/>
            <person name="Nouioui I."/>
            <person name="Tarhouni M."/>
            <person name="Gtari M."/>
        </authorList>
    </citation>
    <scope>NUCLEOTIDE SEQUENCE [LARGE SCALE GENOMIC DNA]</scope>
    <source>
        <strain evidence="1 2">IRAMC:0171</strain>
    </source>
</reference>
<proteinExistence type="predicted"/>
<sequence length="366" mass="40539">MTDKQAAPALKEIFDRARLGHFASETAAIAPGFDAERFLSLATDNLDALGIMQRLRQTAVSFQATLPSNYSKALAILEVLAPRINHGFASIVLSEFVALYGRAHFDLSMQALRNFTRYGSAEFAIRHFLASDFERTLAVMVNWAEDDNEHVRRLASEGSRPRLPWSFNLKTLIKDPSPTAPILEALKSDHSLYVRKSVANHLNDITKDNPLRVLERVGGWDMQNAHTAWIVKHALRTLIKKGDADALRLIGSTGKPDVSVNHFSVTPARIRLGERITLDARIASTASSNQKLVIDYAVHYVKKAGTASKKVFKLKEIELAPAARAELSISQVVRDFTTRKHHAGHHHVELIINGDTLATSGFDLAL</sequence>
<organism evidence="1 2">
    <name type="scientific">Mesorhizobium retamae</name>
    <dbReference type="NCBI Taxonomy" id="2912854"/>
    <lineage>
        <taxon>Bacteria</taxon>
        <taxon>Pseudomonadati</taxon>
        <taxon>Pseudomonadota</taxon>
        <taxon>Alphaproteobacteria</taxon>
        <taxon>Hyphomicrobiales</taxon>
        <taxon>Phyllobacteriaceae</taxon>
        <taxon>Mesorhizobium</taxon>
    </lineage>
</organism>